<name>G9YQV2_FLAPL</name>
<reference evidence="1 2" key="1">
    <citation type="submission" date="2011-08" db="EMBL/GenBank/DDBJ databases">
        <authorList>
            <person name="Weinstock G."/>
            <person name="Sodergren E."/>
            <person name="Clifton S."/>
            <person name="Fulton L."/>
            <person name="Fulton B."/>
            <person name="Courtney L."/>
            <person name="Fronick C."/>
            <person name="Harrison M."/>
            <person name="Strong C."/>
            <person name="Farmer C."/>
            <person name="Delahaunty K."/>
            <person name="Markovic C."/>
            <person name="Hall O."/>
            <person name="Minx P."/>
            <person name="Tomlinson C."/>
            <person name="Mitreva M."/>
            <person name="Hou S."/>
            <person name="Chen J."/>
            <person name="Wollam A."/>
            <person name="Pepin K.H."/>
            <person name="Johnson M."/>
            <person name="Bhonagiri V."/>
            <person name="Zhang X."/>
            <person name="Suruliraj S."/>
            <person name="Warren W."/>
            <person name="Chinwalla A."/>
            <person name="Mardis E.R."/>
            <person name="Wilson R.K."/>
        </authorList>
    </citation>
    <scope>NUCLEOTIDE SEQUENCE [LARGE SCALE GENOMIC DNA]</scope>
    <source>
        <strain evidence="1 2">ATCC 29863</strain>
    </source>
</reference>
<dbReference type="AlphaFoldDB" id="G9YQV2"/>
<evidence type="ECO:0000313" key="2">
    <source>
        <dbReference type="Proteomes" id="UP000004459"/>
    </source>
</evidence>
<gene>
    <name evidence="1" type="ORF">HMPREF0372_01895</name>
</gene>
<evidence type="ECO:0000313" key="1">
    <source>
        <dbReference type="EMBL" id="EHM50784.1"/>
    </source>
</evidence>
<dbReference type="EMBL" id="AGCK01000143">
    <property type="protein sequence ID" value="EHM50784.1"/>
    <property type="molecule type" value="Genomic_DNA"/>
</dbReference>
<dbReference type="Proteomes" id="UP000004459">
    <property type="component" value="Unassembled WGS sequence"/>
</dbReference>
<protein>
    <submittedName>
        <fullName evidence="1">Uncharacterized protein</fullName>
    </submittedName>
</protein>
<accession>G9YQV2</accession>
<dbReference type="HOGENOM" id="CLU_2972812_0_0_9"/>
<comment type="caution">
    <text evidence="1">The sequence shown here is derived from an EMBL/GenBank/DDBJ whole genome shotgun (WGS) entry which is preliminary data.</text>
</comment>
<sequence length="58" mass="6469">MISLLIAPVHMKIYIVHSIDFPAVQSMEISIPSSRRSSTQAVSRLNSQDKIFLIVVIS</sequence>
<proteinExistence type="predicted"/>
<organism evidence="1 2">
    <name type="scientific">Flavonifractor plautii ATCC 29863</name>
    <dbReference type="NCBI Taxonomy" id="411475"/>
    <lineage>
        <taxon>Bacteria</taxon>
        <taxon>Bacillati</taxon>
        <taxon>Bacillota</taxon>
        <taxon>Clostridia</taxon>
        <taxon>Eubacteriales</taxon>
        <taxon>Oscillospiraceae</taxon>
        <taxon>Flavonifractor</taxon>
    </lineage>
</organism>